<sequence length="175" mass="19587">MESIWSLNAFLIFTGLSFEIASAWLLLSANRVESPGILIRFAVVLLLVAIPLQIIGLLVPELRIASYWFVLGALPLLLPAPLLYQARQSQPTATRSQSAISPAVDVSTGDAQKDFHEQLMRIPAVLTKHPRGLTLVEIGRAMSVDWRRLTGATNELLRLNRIRKEGKRYFNQSRK</sequence>
<organism evidence="2 3">
    <name type="scientific">Fraserbacteria sp. (strain RBG_16_55_9)</name>
    <dbReference type="NCBI Taxonomy" id="1817864"/>
    <lineage>
        <taxon>Bacteria</taxon>
        <taxon>Candidatus Fraseribacteriota</taxon>
    </lineage>
</organism>
<reference evidence="2 3" key="1">
    <citation type="journal article" date="2016" name="Nat. Commun.">
        <title>Thousands of microbial genomes shed light on interconnected biogeochemical processes in an aquifer system.</title>
        <authorList>
            <person name="Anantharaman K."/>
            <person name="Brown C.T."/>
            <person name="Hug L.A."/>
            <person name="Sharon I."/>
            <person name="Castelle C.J."/>
            <person name="Probst A.J."/>
            <person name="Thomas B.C."/>
            <person name="Singh A."/>
            <person name="Wilkins M.J."/>
            <person name="Karaoz U."/>
            <person name="Brodie E.L."/>
            <person name="Williams K.H."/>
            <person name="Hubbard S.S."/>
            <person name="Banfield J.F."/>
        </authorList>
    </citation>
    <scope>NUCLEOTIDE SEQUENCE [LARGE SCALE GENOMIC DNA]</scope>
    <source>
        <strain evidence="3">RBG_16_55_9</strain>
    </source>
</reference>
<evidence type="ECO:0000256" key="1">
    <source>
        <dbReference type="SAM" id="Phobius"/>
    </source>
</evidence>
<keyword evidence="1" id="KW-0472">Membrane</keyword>
<gene>
    <name evidence="2" type="ORF">A2Z21_05650</name>
</gene>
<evidence type="ECO:0000313" key="2">
    <source>
        <dbReference type="EMBL" id="OGF53093.1"/>
    </source>
</evidence>
<feature type="transmembrane region" description="Helical" evidence="1">
    <location>
        <begin position="65"/>
        <end position="84"/>
    </location>
</feature>
<name>A0A1F5UPL7_FRAXR</name>
<accession>A0A1F5UPL7</accession>
<proteinExistence type="predicted"/>
<keyword evidence="1" id="KW-0812">Transmembrane</keyword>
<protein>
    <submittedName>
        <fullName evidence="2">Uncharacterized protein</fullName>
    </submittedName>
</protein>
<dbReference type="EMBL" id="MFGX01000118">
    <property type="protein sequence ID" value="OGF53093.1"/>
    <property type="molecule type" value="Genomic_DNA"/>
</dbReference>
<keyword evidence="1" id="KW-1133">Transmembrane helix</keyword>
<feature type="transmembrane region" description="Helical" evidence="1">
    <location>
        <begin position="6"/>
        <end position="26"/>
    </location>
</feature>
<dbReference type="AlphaFoldDB" id="A0A1F5UPL7"/>
<evidence type="ECO:0000313" key="3">
    <source>
        <dbReference type="Proteomes" id="UP000179157"/>
    </source>
</evidence>
<comment type="caution">
    <text evidence="2">The sequence shown here is derived from an EMBL/GenBank/DDBJ whole genome shotgun (WGS) entry which is preliminary data.</text>
</comment>
<feature type="transmembrane region" description="Helical" evidence="1">
    <location>
        <begin position="38"/>
        <end position="59"/>
    </location>
</feature>
<dbReference type="Proteomes" id="UP000179157">
    <property type="component" value="Unassembled WGS sequence"/>
</dbReference>